<keyword evidence="4 6" id="KW-0472">Membrane</keyword>
<name>A0A1S1X1I6_9NEIS</name>
<feature type="region of interest" description="Disordered" evidence="5">
    <location>
        <begin position="44"/>
        <end position="202"/>
    </location>
</feature>
<evidence type="ECO:0000256" key="2">
    <source>
        <dbReference type="ARBA" id="ARBA00022692"/>
    </source>
</evidence>
<dbReference type="OrthoDB" id="5298892at2"/>
<dbReference type="GO" id="GO:0016020">
    <property type="term" value="C:membrane"/>
    <property type="evidence" value="ECO:0007669"/>
    <property type="project" value="UniProtKB-SubCell"/>
</dbReference>
<feature type="transmembrane region" description="Helical" evidence="6">
    <location>
        <begin position="12"/>
        <end position="33"/>
    </location>
</feature>
<reference evidence="7 8" key="1">
    <citation type="submission" date="2016-09" db="EMBL/GenBank/DDBJ databases">
        <title>Chromobacterium muskegensis sp. nov., an insecticidal bacterium isolated from Sphagnum bogs.</title>
        <authorList>
            <person name="Sparks M.E."/>
            <person name="Blackburn M.B."/>
            <person name="Gundersen-Rindal D.E."/>
            <person name="Mitchell A."/>
            <person name="Farrar R."/>
            <person name="Kuhar D."/>
        </authorList>
    </citation>
    <scope>NUCLEOTIDE SEQUENCE [LARGE SCALE GENOMIC DNA]</scope>
    <source>
        <strain evidence="7 8">37-2</strain>
    </source>
</reference>
<dbReference type="RefSeq" id="WP_071115637.1">
    <property type="nucleotide sequence ID" value="NZ_MKCS01000001.1"/>
</dbReference>
<dbReference type="Gene3D" id="3.30.1150.10">
    <property type="match status" value="1"/>
</dbReference>
<evidence type="ECO:0000313" key="8">
    <source>
        <dbReference type="Proteomes" id="UP000180088"/>
    </source>
</evidence>
<accession>A0A1S1X1I6</accession>
<dbReference type="SUPFAM" id="SSF74653">
    <property type="entry name" value="TolA/TonB C-terminal domain"/>
    <property type="match status" value="1"/>
</dbReference>
<dbReference type="NCBIfam" id="TIGR01352">
    <property type="entry name" value="tonB_Cterm"/>
    <property type="match status" value="1"/>
</dbReference>
<evidence type="ECO:0000256" key="6">
    <source>
        <dbReference type="SAM" id="Phobius"/>
    </source>
</evidence>
<dbReference type="Pfam" id="PF13103">
    <property type="entry name" value="TonB_2"/>
    <property type="match status" value="1"/>
</dbReference>
<feature type="compositionally biased region" description="Low complexity" evidence="5">
    <location>
        <begin position="171"/>
        <end position="181"/>
    </location>
</feature>
<comment type="caution">
    <text evidence="7">The sequence shown here is derived from an EMBL/GenBank/DDBJ whole genome shotgun (WGS) entry which is preliminary data.</text>
</comment>
<sequence length="298" mass="31327">MSSQSSTSLRPWTLIASALFHAGVIGLLLWGGLQTTPPPSPAPLALELWTSAPPPPAPVVAPATPPQAPAPAPEPQPALDTPPAEVNLGKEHPKPKPEAKPEPKPPAEITPEPKKPKREPKPAEPEKKIQEKAKPVEKAPEKKPAKPAEAPPAAKHGHKPAKTYNSEADDLLSSLDSSRSSGKPNARSDQAGSKHGIAGGAVNGSGVNAGWIDLVKAKVTPLVQIPPGMPGNPAVVLRITLLPTLEVKTVQLVKSSGQAAYDDAVQRAVWEAKTFPRLPAGANFNDGYRTFTLTFRPH</sequence>
<evidence type="ECO:0000256" key="4">
    <source>
        <dbReference type="ARBA" id="ARBA00023136"/>
    </source>
</evidence>
<dbReference type="AlphaFoldDB" id="A0A1S1X1I6"/>
<evidence type="ECO:0000256" key="3">
    <source>
        <dbReference type="ARBA" id="ARBA00022989"/>
    </source>
</evidence>
<evidence type="ECO:0000256" key="5">
    <source>
        <dbReference type="SAM" id="MobiDB-lite"/>
    </source>
</evidence>
<feature type="compositionally biased region" description="Basic and acidic residues" evidence="5">
    <location>
        <begin position="88"/>
        <end position="146"/>
    </location>
</feature>
<protein>
    <submittedName>
        <fullName evidence="7">Cell envelope biogenesis protein TolA</fullName>
    </submittedName>
</protein>
<organism evidence="7 8">
    <name type="scientific">Chromobacterium sphagni</name>
    <dbReference type="NCBI Taxonomy" id="1903179"/>
    <lineage>
        <taxon>Bacteria</taxon>
        <taxon>Pseudomonadati</taxon>
        <taxon>Pseudomonadota</taxon>
        <taxon>Betaproteobacteria</taxon>
        <taxon>Neisseriales</taxon>
        <taxon>Chromobacteriaceae</taxon>
        <taxon>Chromobacterium</taxon>
    </lineage>
</organism>
<evidence type="ECO:0000313" key="7">
    <source>
        <dbReference type="EMBL" id="OHX13394.1"/>
    </source>
</evidence>
<comment type="subcellular location">
    <subcellularLocation>
        <location evidence="1">Membrane</location>
        <topology evidence="1">Single-pass membrane protein</topology>
    </subcellularLocation>
</comment>
<dbReference type="STRING" id="1903179.BI347_07615"/>
<dbReference type="Proteomes" id="UP000180088">
    <property type="component" value="Unassembled WGS sequence"/>
</dbReference>
<evidence type="ECO:0000256" key="1">
    <source>
        <dbReference type="ARBA" id="ARBA00004167"/>
    </source>
</evidence>
<feature type="compositionally biased region" description="Pro residues" evidence="5">
    <location>
        <begin position="52"/>
        <end position="76"/>
    </location>
</feature>
<dbReference type="EMBL" id="MKCS01000001">
    <property type="protein sequence ID" value="OHX13394.1"/>
    <property type="molecule type" value="Genomic_DNA"/>
</dbReference>
<gene>
    <name evidence="7" type="ORF">BI347_07615</name>
</gene>
<proteinExistence type="predicted"/>
<keyword evidence="2 6" id="KW-0812">Transmembrane</keyword>
<dbReference type="InterPro" id="IPR006260">
    <property type="entry name" value="TonB/TolA_C"/>
</dbReference>
<keyword evidence="3 6" id="KW-1133">Transmembrane helix</keyword>